<dbReference type="PANTHER" id="PTHR46963">
    <property type="entry name" value="SIMILAR TO RIKEN CDNA E130308A19"/>
    <property type="match status" value="1"/>
</dbReference>
<keyword evidence="6" id="KW-1185">Reference proteome</keyword>
<dbReference type="Pfam" id="PF12012">
    <property type="entry name" value="DUF3504"/>
    <property type="match status" value="1"/>
</dbReference>
<organism evidence="5 6">
    <name type="scientific">Porites evermanni</name>
    <dbReference type="NCBI Taxonomy" id="104178"/>
    <lineage>
        <taxon>Eukaryota</taxon>
        <taxon>Metazoa</taxon>
        <taxon>Cnidaria</taxon>
        <taxon>Anthozoa</taxon>
        <taxon>Hexacorallia</taxon>
        <taxon>Scleractinia</taxon>
        <taxon>Fungiina</taxon>
        <taxon>Poritidae</taxon>
        <taxon>Porites</taxon>
    </lineage>
</organism>
<evidence type="ECO:0000259" key="4">
    <source>
        <dbReference type="Pfam" id="PF12012"/>
    </source>
</evidence>
<comment type="caution">
    <text evidence="5">The sequence shown here is derived from an EMBL/GenBank/DDBJ whole genome shotgun (WGS) entry which is preliminary data.</text>
</comment>
<keyword evidence="1" id="KW-1017">Isopeptide bond</keyword>
<dbReference type="PANTHER" id="PTHR46963:SF2">
    <property type="match status" value="1"/>
</dbReference>
<sequence length="257" mass="29064">MLASLDRHLREKYAAFSIAKDIEFSNSRRVLEGKARLLRQEGAVRSTTTCTYVEDFASSTDDNGIEFVTYEENPTKTRQGGLRKKRRVVQPKMFATGGQRCPVKLFKTLLERRPEEMRNSGPFYLALNERPKTQVWYKRQRMGVSSINSFMKNMATANQPRSAIIGVTGHTNERSLADYEEGDEKEQRLISSIISAECATAQSSRVRQPLERLDAVNTAVANTFLMNDERSATVNHFHGCQVTINYNIASKLGNADQ</sequence>
<evidence type="ECO:0000313" key="6">
    <source>
        <dbReference type="Proteomes" id="UP001159427"/>
    </source>
</evidence>
<evidence type="ECO:0000256" key="3">
    <source>
        <dbReference type="ARBA" id="ARBA00022843"/>
    </source>
</evidence>
<dbReference type="Proteomes" id="UP001159427">
    <property type="component" value="Unassembled WGS sequence"/>
</dbReference>
<keyword evidence="2" id="KW-0597">Phosphoprotein</keyword>
<dbReference type="EMBL" id="CALNXI010000202">
    <property type="protein sequence ID" value="CAH3022022.1"/>
    <property type="molecule type" value="Genomic_DNA"/>
</dbReference>
<evidence type="ECO:0000256" key="1">
    <source>
        <dbReference type="ARBA" id="ARBA00022499"/>
    </source>
</evidence>
<keyword evidence="3" id="KW-0832">Ubl conjugation</keyword>
<proteinExistence type="predicted"/>
<dbReference type="InterPro" id="IPR021893">
    <property type="entry name" value="ZMYM2-like_C"/>
</dbReference>
<gene>
    <name evidence="5" type="ORF">PEVE_00013756</name>
</gene>
<protein>
    <recommendedName>
        <fullName evidence="4">ZMYM2-like/QRICH1 C-terminal domain-containing protein</fullName>
    </recommendedName>
</protein>
<evidence type="ECO:0000313" key="5">
    <source>
        <dbReference type="EMBL" id="CAH3022022.1"/>
    </source>
</evidence>
<dbReference type="InterPro" id="IPR042838">
    <property type="entry name" value="KIAA1958"/>
</dbReference>
<feature type="domain" description="ZMYM2-like/QRICH1 C-terminal" evidence="4">
    <location>
        <begin position="66"/>
        <end position="154"/>
    </location>
</feature>
<evidence type="ECO:0000256" key="2">
    <source>
        <dbReference type="ARBA" id="ARBA00022553"/>
    </source>
</evidence>
<accession>A0ABN8M382</accession>
<name>A0ABN8M382_9CNID</name>
<reference evidence="5 6" key="1">
    <citation type="submission" date="2022-05" db="EMBL/GenBank/DDBJ databases">
        <authorList>
            <consortium name="Genoscope - CEA"/>
            <person name="William W."/>
        </authorList>
    </citation>
    <scope>NUCLEOTIDE SEQUENCE [LARGE SCALE GENOMIC DNA]</scope>
</reference>